<dbReference type="AlphaFoldDB" id="A0A9Q0BG23"/>
<name>A0A9Q0BG23_9HYPO</name>
<feature type="chain" id="PRO_5040397506" evidence="3">
    <location>
        <begin position="25"/>
        <end position="656"/>
    </location>
</feature>
<feature type="region of interest" description="Disordered" evidence="1">
    <location>
        <begin position="28"/>
        <end position="47"/>
    </location>
</feature>
<reference evidence="4" key="2">
    <citation type="submission" date="2022-07" db="EMBL/GenBank/DDBJ databases">
        <authorList>
            <person name="Goncalves M.F.M."/>
            <person name="Hilario S."/>
            <person name="Van De Peer Y."/>
            <person name="Esteves A.C."/>
            <person name="Alves A."/>
        </authorList>
    </citation>
    <scope>NUCLEOTIDE SEQUENCE</scope>
    <source>
        <strain evidence="4">MUM 19.33</strain>
    </source>
</reference>
<dbReference type="InterPro" id="IPR039535">
    <property type="entry name" value="ASST-like"/>
</dbReference>
<dbReference type="PANTHER" id="PTHR35340">
    <property type="entry name" value="PQQ ENZYME REPEAT PROTEIN-RELATED"/>
    <property type="match status" value="1"/>
</dbReference>
<keyword evidence="5" id="KW-1185">Reference proteome</keyword>
<dbReference type="InterPro" id="IPR011047">
    <property type="entry name" value="Quinoprotein_ADH-like_sf"/>
</dbReference>
<keyword evidence="2" id="KW-0472">Membrane</keyword>
<gene>
    <name evidence="4" type="ORF">J7T54_002058</name>
</gene>
<evidence type="ECO:0000256" key="3">
    <source>
        <dbReference type="SAM" id="SignalP"/>
    </source>
</evidence>
<dbReference type="Pfam" id="PF14269">
    <property type="entry name" value="Arylsulfotran_2"/>
    <property type="match status" value="1"/>
</dbReference>
<evidence type="ECO:0000313" key="4">
    <source>
        <dbReference type="EMBL" id="KAI6782899.1"/>
    </source>
</evidence>
<protein>
    <submittedName>
        <fullName evidence="4">Arylsulfotransferase (ASST)</fullName>
    </submittedName>
</protein>
<keyword evidence="3" id="KW-0732">Signal</keyword>
<dbReference type="SUPFAM" id="SSF50998">
    <property type="entry name" value="Quinoprotein alcohol dehydrogenase-like"/>
    <property type="match status" value="1"/>
</dbReference>
<feature type="transmembrane region" description="Helical" evidence="2">
    <location>
        <begin position="575"/>
        <end position="600"/>
    </location>
</feature>
<evidence type="ECO:0000313" key="5">
    <source>
        <dbReference type="Proteomes" id="UP001055219"/>
    </source>
</evidence>
<dbReference type="InterPro" id="IPR053143">
    <property type="entry name" value="Arylsulfate_ST"/>
</dbReference>
<feature type="region of interest" description="Disordered" evidence="1">
    <location>
        <begin position="538"/>
        <end position="566"/>
    </location>
</feature>
<dbReference type="OrthoDB" id="5427350at2759"/>
<dbReference type="RefSeq" id="XP_051363755.1">
    <property type="nucleotide sequence ID" value="XM_051504658.1"/>
</dbReference>
<keyword evidence="2" id="KW-0812">Transmembrane</keyword>
<dbReference type="GeneID" id="75828574"/>
<proteinExistence type="predicted"/>
<evidence type="ECO:0000256" key="2">
    <source>
        <dbReference type="SAM" id="Phobius"/>
    </source>
</evidence>
<dbReference type="EMBL" id="JAGIXG020000010">
    <property type="protein sequence ID" value="KAI6782899.1"/>
    <property type="molecule type" value="Genomic_DNA"/>
</dbReference>
<feature type="compositionally biased region" description="Polar residues" evidence="1">
    <location>
        <begin position="33"/>
        <end position="47"/>
    </location>
</feature>
<feature type="signal peptide" evidence="3">
    <location>
        <begin position="1"/>
        <end position="24"/>
    </location>
</feature>
<comment type="caution">
    <text evidence="4">The sequence shown here is derived from an EMBL/GenBank/DDBJ whole genome shotgun (WGS) entry which is preliminary data.</text>
</comment>
<feature type="region of interest" description="Disordered" evidence="1">
    <location>
        <begin position="628"/>
        <end position="656"/>
    </location>
</feature>
<sequence>MGLPRLAVSSLAAASALLTTPVSADKPYHTDHGSYQNGALGDTPTQSFHSSKVKAPIYQVNYWDPDRVDTDSPYMFMAGKYGKWGPSIVSSKDLSLVWADQVYNGLAQVAKTWEDWNGHGRVMSSYSDGRVRVYDQNYKQLHVYDGRGDLNGVVPDSHEAALTHDGHILMFLCPARDADLSKVGGPAEGKKIADCTVQEIVPGTADVLFEWATSDFFRPEDSVWDYNNEDVWDYCHMNAVEKTEEGNYLISYRQLSCVILVNGQTKEVMWVMGGKRNTFKDITQNGTGEFGYQHEARMTGKNRFTLFDNHQADANGWCTEGQCSRGLEIEYNPETMEYWKVNEWYHPQNLISASRGGVQRTPSGNVIVAWGQNPMYTEYTADGELVMDIQRADVKSMEHGIFDVITYRIWKGQWEGNPSWAPSIACAPDDTGRSVYVSWNGATKVDHWVLLMSDDKKDLNGAGKVVAQSPRNGFETQFQLDGIAIADYARVAALDKNGTIIGSTPAVDTKTFELVELDYDIDEVRSVGSQKIDSAIPSSAKVTVPANTKSSGDDDDDDDKATESQASSSKALSPWFDLVVGAVGFFVVGPAAFFGAITILHRTRPNLLSKLLRRKDEAEYGLLPASEDEERLRRGSNELGNGPAYNLDRIGGNSSR</sequence>
<reference evidence="4" key="1">
    <citation type="journal article" date="2021" name="J Fungi (Basel)">
        <title>Genomic and Metabolomic Analyses of the Marine Fungus Emericellopsis cladophorae: Insights into Saltwater Adaptability Mechanisms and Its Biosynthetic Potential.</title>
        <authorList>
            <person name="Goncalves M.F.M."/>
            <person name="Hilario S."/>
            <person name="Van de Peer Y."/>
            <person name="Esteves A.C."/>
            <person name="Alves A."/>
        </authorList>
    </citation>
    <scope>NUCLEOTIDE SEQUENCE</scope>
    <source>
        <strain evidence="4">MUM 19.33</strain>
    </source>
</reference>
<feature type="compositionally biased region" description="Polar residues" evidence="1">
    <location>
        <begin position="538"/>
        <end position="550"/>
    </location>
</feature>
<dbReference type="PANTHER" id="PTHR35340:SF5">
    <property type="entry name" value="ASST-DOMAIN-CONTAINING PROTEIN"/>
    <property type="match status" value="1"/>
</dbReference>
<evidence type="ECO:0000256" key="1">
    <source>
        <dbReference type="SAM" id="MobiDB-lite"/>
    </source>
</evidence>
<keyword evidence="2" id="KW-1133">Transmembrane helix</keyword>
<organism evidence="4 5">
    <name type="scientific">Emericellopsis cladophorae</name>
    <dbReference type="NCBI Taxonomy" id="2686198"/>
    <lineage>
        <taxon>Eukaryota</taxon>
        <taxon>Fungi</taxon>
        <taxon>Dikarya</taxon>
        <taxon>Ascomycota</taxon>
        <taxon>Pezizomycotina</taxon>
        <taxon>Sordariomycetes</taxon>
        <taxon>Hypocreomycetidae</taxon>
        <taxon>Hypocreales</taxon>
        <taxon>Bionectriaceae</taxon>
        <taxon>Emericellopsis</taxon>
    </lineage>
</organism>
<accession>A0A9Q0BG23</accession>
<dbReference type="Proteomes" id="UP001055219">
    <property type="component" value="Unassembled WGS sequence"/>
</dbReference>